<feature type="domain" description="Methyltransferase" evidence="1">
    <location>
        <begin position="49"/>
        <end position="113"/>
    </location>
</feature>
<dbReference type="AlphaFoldDB" id="A0A1M5UP00"/>
<dbReference type="SUPFAM" id="SSF53335">
    <property type="entry name" value="S-adenosyl-L-methionine-dependent methyltransferases"/>
    <property type="match status" value="1"/>
</dbReference>
<protein>
    <submittedName>
        <fullName evidence="2">Methyltransferase domain-containing protein</fullName>
    </submittedName>
</protein>
<dbReference type="EMBL" id="FQWH01000014">
    <property type="protein sequence ID" value="SHH64714.1"/>
    <property type="molecule type" value="Genomic_DNA"/>
</dbReference>
<dbReference type="InterPro" id="IPR025714">
    <property type="entry name" value="Methyltranfer_dom"/>
</dbReference>
<dbReference type="GO" id="GO:0008168">
    <property type="term" value="F:methyltransferase activity"/>
    <property type="evidence" value="ECO:0007669"/>
    <property type="project" value="UniProtKB-KW"/>
</dbReference>
<name>A0A1M5UP00_FLAJO</name>
<proteinExistence type="predicted"/>
<dbReference type="Pfam" id="PF13847">
    <property type="entry name" value="Methyltransf_31"/>
    <property type="match status" value="1"/>
</dbReference>
<keyword evidence="2" id="KW-0489">Methyltransferase</keyword>
<sequence length="198" mass="22833">MIFEHLKQNKSIDDNEFNQVYPIRIKKLASRHWTPVKIARKAAGFLVDKPNKRVLDIGSGAGKFCLVGAALTDGIFYGVEQRESLIKLSRKIAKKYKIDNVEFVHSNIMEISFLDYDAFYFFNSFQENIDLTARIDKSIDPSEELYNLYTAYLKDQLEKTPIGTKLVTYWSNCREVPKSFSLESISHSGVLSFWRKTA</sequence>
<accession>A0A1M5UP00</accession>
<keyword evidence="2" id="KW-0808">Transferase</keyword>
<dbReference type="Proteomes" id="UP000184112">
    <property type="component" value="Unassembled WGS sequence"/>
</dbReference>
<evidence type="ECO:0000313" key="3">
    <source>
        <dbReference type="Proteomes" id="UP000184112"/>
    </source>
</evidence>
<dbReference type="CDD" id="cd02440">
    <property type="entry name" value="AdoMet_MTases"/>
    <property type="match status" value="1"/>
</dbReference>
<dbReference type="Gene3D" id="3.40.50.150">
    <property type="entry name" value="Vaccinia Virus protein VP39"/>
    <property type="match status" value="1"/>
</dbReference>
<reference evidence="2 3" key="1">
    <citation type="submission" date="2016-11" db="EMBL/GenBank/DDBJ databases">
        <authorList>
            <person name="Jaros S."/>
            <person name="Januszkiewicz K."/>
            <person name="Wedrychowicz H."/>
        </authorList>
    </citation>
    <scope>NUCLEOTIDE SEQUENCE [LARGE SCALE GENOMIC DNA]</scope>
    <source>
        <strain evidence="2 3">DSM 6792</strain>
    </source>
</reference>
<evidence type="ECO:0000313" key="2">
    <source>
        <dbReference type="EMBL" id="SHH64714.1"/>
    </source>
</evidence>
<evidence type="ECO:0000259" key="1">
    <source>
        <dbReference type="Pfam" id="PF13847"/>
    </source>
</evidence>
<dbReference type="GO" id="GO:0032259">
    <property type="term" value="P:methylation"/>
    <property type="evidence" value="ECO:0007669"/>
    <property type="project" value="UniProtKB-KW"/>
</dbReference>
<dbReference type="RefSeq" id="WP_073411023.1">
    <property type="nucleotide sequence ID" value="NZ_FQWH01000014.1"/>
</dbReference>
<organism evidence="2 3">
    <name type="scientific">Flavobacterium johnsoniae</name>
    <name type="common">Cytophaga johnsonae</name>
    <dbReference type="NCBI Taxonomy" id="986"/>
    <lineage>
        <taxon>Bacteria</taxon>
        <taxon>Pseudomonadati</taxon>
        <taxon>Bacteroidota</taxon>
        <taxon>Flavobacteriia</taxon>
        <taxon>Flavobacteriales</taxon>
        <taxon>Flavobacteriaceae</taxon>
        <taxon>Flavobacterium</taxon>
    </lineage>
</organism>
<gene>
    <name evidence="2" type="ORF">SAMN05444388_11477</name>
</gene>
<dbReference type="InterPro" id="IPR029063">
    <property type="entry name" value="SAM-dependent_MTases_sf"/>
</dbReference>